<dbReference type="Pfam" id="PF02114">
    <property type="entry name" value="Phosducin"/>
    <property type="match status" value="1"/>
</dbReference>
<dbReference type="InterPro" id="IPR001200">
    <property type="entry name" value="Phosducin"/>
</dbReference>
<keyword evidence="2" id="KW-0597">Phosphoprotein</keyword>
<dbReference type="InterPro" id="IPR036249">
    <property type="entry name" value="Thioredoxin-like_sf"/>
</dbReference>
<accession>A0A0R3W1H2</accession>
<dbReference type="InterPro" id="IPR024253">
    <property type="entry name" value="Phosducin_thioredoxin-like_dom"/>
</dbReference>
<evidence type="ECO:0000256" key="2">
    <source>
        <dbReference type="ARBA" id="ARBA00022553"/>
    </source>
</evidence>
<reference evidence="7" key="1">
    <citation type="submission" date="2017-02" db="UniProtKB">
        <authorList>
            <consortium name="WormBaseParasite"/>
        </authorList>
    </citation>
    <scope>IDENTIFICATION</scope>
</reference>
<feature type="domain" description="Phosducin" evidence="4">
    <location>
        <begin position="55"/>
        <end position="279"/>
    </location>
</feature>
<dbReference type="Proteomes" id="UP000282613">
    <property type="component" value="Unassembled WGS sequence"/>
</dbReference>
<dbReference type="SUPFAM" id="SSF52833">
    <property type="entry name" value="Thioredoxin-like"/>
    <property type="match status" value="1"/>
</dbReference>
<dbReference type="PANTHER" id="PTHR46052:SF1">
    <property type="entry name" value="PHOSDUCIN-LIKE PROTEIN"/>
    <property type="match status" value="1"/>
</dbReference>
<dbReference type="OrthoDB" id="70588at2759"/>
<gene>
    <name evidence="5" type="ORF">TASK_LOCUS3585</name>
</gene>
<comment type="similarity">
    <text evidence="1">Belongs to the phosducin family.</text>
</comment>
<dbReference type="STRING" id="60517.A0A0R3W1H2"/>
<evidence type="ECO:0000313" key="7">
    <source>
        <dbReference type="WBParaSite" id="TASK_0000358401-mRNA-1"/>
    </source>
</evidence>
<dbReference type="PANTHER" id="PTHR46052">
    <property type="entry name" value="PHOSDUCIN-LIKE PROTEIN"/>
    <property type="match status" value="1"/>
</dbReference>
<dbReference type="PRINTS" id="PR00677">
    <property type="entry name" value="PHOSDUCIN"/>
</dbReference>
<evidence type="ECO:0000313" key="6">
    <source>
        <dbReference type="Proteomes" id="UP000282613"/>
    </source>
</evidence>
<feature type="region of interest" description="Disordered" evidence="3">
    <location>
        <begin position="16"/>
        <end position="59"/>
    </location>
</feature>
<dbReference type="WBParaSite" id="TASK_0000358401-mRNA-1">
    <property type="protein sequence ID" value="TASK_0000358401-mRNA-1"/>
    <property type="gene ID" value="TASK_0000358401"/>
</dbReference>
<dbReference type="AlphaFoldDB" id="A0A0R3W1H2"/>
<dbReference type="CDD" id="cd02987">
    <property type="entry name" value="Phd_like_Phd"/>
    <property type="match status" value="1"/>
</dbReference>
<evidence type="ECO:0000259" key="4">
    <source>
        <dbReference type="Pfam" id="PF02114"/>
    </source>
</evidence>
<dbReference type="InterPro" id="IPR051499">
    <property type="entry name" value="Phosducin-like_reg"/>
</dbReference>
<dbReference type="InterPro" id="IPR023196">
    <property type="entry name" value="Phosducin_N_dom_sf"/>
</dbReference>
<dbReference type="GO" id="GO:0008277">
    <property type="term" value="P:regulation of G protein-coupled receptor signaling pathway"/>
    <property type="evidence" value="ECO:0007669"/>
    <property type="project" value="InterPro"/>
</dbReference>
<name>A0A0R3W1H2_TAEAS</name>
<feature type="compositionally biased region" description="Low complexity" evidence="3">
    <location>
        <begin position="19"/>
        <end position="34"/>
    </location>
</feature>
<keyword evidence="6" id="KW-1185">Reference proteome</keyword>
<dbReference type="Gene3D" id="1.10.168.10">
    <property type="entry name" value="Phosducin, domain 2"/>
    <property type="match status" value="1"/>
</dbReference>
<dbReference type="Gene3D" id="3.40.30.10">
    <property type="entry name" value="Glutaredoxin"/>
    <property type="match status" value="1"/>
</dbReference>
<protein>
    <submittedName>
        <fullName evidence="7">Phosducin domain-containing protein</fullName>
    </submittedName>
</protein>
<proteinExistence type="inferred from homology"/>
<reference evidence="5 6" key="2">
    <citation type="submission" date="2018-11" db="EMBL/GenBank/DDBJ databases">
        <authorList>
            <consortium name="Pathogen Informatics"/>
        </authorList>
    </citation>
    <scope>NUCLEOTIDE SEQUENCE [LARGE SCALE GENOMIC DNA]</scope>
</reference>
<evidence type="ECO:0000256" key="1">
    <source>
        <dbReference type="ARBA" id="ARBA00009686"/>
    </source>
</evidence>
<sequence>MSLSFDDKILGEKVDNYCSSSEGSGGSDESNAGEGSEDVSGVAAPPLPSDTLSHQVAQTGPKGVIADYKQYRKLKDEQEKLKSEAALQVAKKCALTSRPYSADQSAKEEEQQLKEMLEGLMGDDDDAFLAQYRQKRLAEMQGVLKNLPTYGRVYELNTGNFVGEVDKEPAQVTVFVHIYEEGNPACKSTNEAFEHLCKAYSHSKFCKIRASTAFLSRNFVANGVPAILVYKNKELIGNLISISKELDDYFPPEELETYLFEHGFLPLKEDSVSTVPDRSSKIRCASFGADSD</sequence>
<organism evidence="7">
    <name type="scientific">Taenia asiatica</name>
    <name type="common">Asian tapeworm</name>
    <dbReference type="NCBI Taxonomy" id="60517"/>
    <lineage>
        <taxon>Eukaryota</taxon>
        <taxon>Metazoa</taxon>
        <taxon>Spiralia</taxon>
        <taxon>Lophotrochozoa</taxon>
        <taxon>Platyhelminthes</taxon>
        <taxon>Cestoda</taxon>
        <taxon>Eucestoda</taxon>
        <taxon>Cyclophyllidea</taxon>
        <taxon>Taeniidae</taxon>
        <taxon>Taenia</taxon>
    </lineage>
</organism>
<evidence type="ECO:0000256" key="3">
    <source>
        <dbReference type="SAM" id="MobiDB-lite"/>
    </source>
</evidence>
<dbReference type="EMBL" id="UYRS01018304">
    <property type="protein sequence ID" value="VDK32040.1"/>
    <property type="molecule type" value="Genomic_DNA"/>
</dbReference>
<evidence type="ECO:0000313" key="5">
    <source>
        <dbReference type="EMBL" id="VDK32040.1"/>
    </source>
</evidence>